<dbReference type="InterPro" id="IPR036188">
    <property type="entry name" value="FAD/NAD-bd_sf"/>
</dbReference>
<dbReference type="PRINTS" id="PR00411">
    <property type="entry name" value="PNDRDTASEI"/>
</dbReference>
<evidence type="ECO:0000256" key="7">
    <source>
        <dbReference type="ARBA" id="ARBA00023033"/>
    </source>
</evidence>
<name>A0A941IKQ2_9ACTN</name>
<dbReference type="Gene3D" id="3.50.50.60">
    <property type="entry name" value="FAD/NAD(P)-binding domain"/>
    <property type="match status" value="3"/>
</dbReference>
<evidence type="ECO:0000256" key="1">
    <source>
        <dbReference type="ARBA" id="ARBA00001974"/>
    </source>
</evidence>
<dbReference type="RefSeq" id="WP_212518058.1">
    <property type="nucleotide sequence ID" value="NZ_JAGSOH010000024.1"/>
</dbReference>
<dbReference type="GO" id="GO:0050660">
    <property type="term" value="F:flavin adenine dinucleotide binding"/>
    <property type="evidence" value="ECO:0007669"/>
    <property type="project" value="InterPro"/>
</dbReference>
<comment type="similarity">
    <text evidence="2">Belongs to the FAD-binding monooxygenase family.</text>
</comment>
<dbReference type="AlphaFoldDB" id="A0A941IKQ2"/>
<feature type="region of interest" description="Disordered" evidence="8">
    <location>
        <begin position="599"/>
        <end position="618"/>
    </location>
</feature>
<accession>A0A941IKQ2</accession>
<dbReference type="Pfam" id="PF16170">
    <property type="entry name" value="DUF4873"/>
    <property type="match status" value="1"/>
</dbReference>
<evidence type="ECO:0000256" key="8">
    <source>
        <dbReference type="SAM" id="MobiDB-lite"/>
    </source>
</evidence>
<dbReference type="PANTHER" id="PTHR42877">
    <property type="entry name" value="L-ORNITHINE N(5)-MONOOXYGENASE-RELATED"/>
    <property type="match status" value="1"/>
</dbReference>
<dbReference type="InterPro" id="IPR032371">
    <property type="entry name" value="DUF4873"/>
</dbReference>
<dbReference type="Pfam" id="PF00743">
    <property type="entry name" value="FMO-like"/>
    <property type="match status" value="1"/>
</dbReference>
<proteinExistence type="inferred from homology"/>
<keyword evidence="3" id="KW-0285">Flavoprotein</keyword>
<dbReference type="Proteomes" id="UP000676325">
    <property type="component" value="Unassembled WGS sequence"/>
</dbReference>
<evidence type="ECO:0000256" key="4">
    <source>
        <dbReference type="ARBA" id="ARBA00022827"/>
    </source>
</evidence>
<keyword evidence="5" id="KW-0521">NADP</keyword>
<dbReference type="FunFam" id="3.50.50.60:FF:000214">
    <property type="entry name" value="PROBABLE MONOOXYGENASE"/>
    <property type="match status" value="1"/>
</dbReference>
<dbReference type="SUPFAM" id="SSF51905">
    <property type="entry name" value="FAD/NAD(P)-binding domain"/>
    <property type="match status" value="2"/>
</dbReference>
<comment type="cofactor">
    <cofactor evidence="1">
        <name>FAD</name>
        <dbReference type="ChEBI" id="CHEBI:57692"/>
    </cofactor>
</comment>
<comment type="caution">
    <text evidence="10">The sequence shown here is derived from an EMBL/GenBank/DDBJ whole genome shotgun (WGS) entry which is preliminary data.</text>
</comment>
<keyword evidence="6" id="KW-0560">Oxidoreductase</keyword>
<keyword evidence="11" id="KW-1185">Reference proteome</keyword>
<evidence type="ECO:0000256" key="2">
    <source>
        <dbReference type="ARBA" id="ARBA00010139"/>
    </source>
</evidence>
<organism evidence="10 11">
    <name type="scientific">Actinospica acidithermotolerans</name>
    <dbReference type="NCBI Taxonomy" id="2828514"/>
    <lineage>
        <taxon>Bacteria</taxon>
        <taxon>Bacillati</taxon>
        <taxon>Actinomycetota</taxon>
        <taxon>Actinomycetes</taxon>
        <taxon>Catenulisporales</taxon>
        <taxon>Actinospicaceae</taxon>
        <taxon>Actinospica</taxon>
    </lineage>
</organism>
<sequence length="618" mass="67023">MADFDDEDGYQGTARLEVGERGFDVRVELRGYFQPIDGRYHWYGRIAADPALDEVLASGRQRGTLTTPQGSAAADVGDPDPWGRYRVEGYSTPPFASWFTAGEPPASSGEPELPGHVRVAVIGSGFGGLGAGIKLLEAGVRDFVILERAGSVGGTWRDNTYPGCACDVPSHLYSFSFAPNPRWSRSFSGQPEIRAYLEDVADRPGLRSRLHFDTAVTGALWRADQAEWLVSTTRGELLADVVISAAGPLSDPSMPDIPGLDTFPGAIFHSARWDHGTDLAGQRIAVVGTGASAIQIVPQLQKKAAKLVLFQRTPAWVMPRRDRKITAAEKWLYAHVPPTQRIARLGIYASREATVGGFVKHPALMKAASRLARAHLNKAVKDRALRAKLTPDYVMGCKRVLLSNDYYPALAQPNSEVVASGLASIEGSTAIASDGTRHEVDAIVFATGFHTVDMPIAKQVRGVGGRTLEEVWGGDMRALRGTTVAGFPNLCFVIGPNTGLGHNSMVHIIESQLAYIVDFIKTLEKSGAAALDTDERAQQAWCEDVERRMGPTVWNTGGCKSWYLDEAGRNPTLWPGSTIRFRRKTRRVDVREYVRLPAPATPATTPTMAMATNGAEQA</sequence>
<feature type="domain" description="DUF4873" evidence="9">
    <location>
        <begin position="7"/>
        <end position="96"/>
    </location>
</feature>
<evidence type="ECO:0000256" key="3">
    <source>
        <dbReference type="ARBA" id="ARBA00022630"/>
    </source>
</evidence>
<dbReference type="InterPro" id="IPR051209">
    <property type="entry name" value="FAD-bind_Monooxygenase_sf"/>
</dbReference>
<evidence type="ECO:0000259" key="9">
    <source>
        <dbReference type="Pfam" id="PF16170"/>
    </source>
</evidence>
<keyword evidence="4" id="KW-0274">FAD</keyword>
<keyword evidence="7" id="KW-0503">Monooxygenase</keyword>
<evidence type="ECO:0000313" key="11">
    <source>
        <dbReference type="Proteomes" id="UP000676325"/>
    </source>
</evidence>
<dbReference type="PANTHER" id="PTHR42877:SF4">
    <property type="entry name" value="FAD_NAD(P)-BINDING DOMAIN-CONTAINING PROTEIN-RELATED"/>
    <property type="match status" value="1"/>
</dbReference>
<evidence type="ECO:0000256" key="5">
    <source>
        <dbReference type="ARBA" id="ARBA00022857"/>
    </source>
</evidence>
<dbReference type="EMBL" id="JAGSOH010000024">
    <property type="protein sequence ID" value="MBR7826916.1"/>
    <property type="molecule type" value="Genomic_DNA"/>
</dbReference>
<protein>
    <submittedName>
        <fullName evidence="10">DUF4873 domain-containing protein</fullName>
    </submittedName>
</protein>
<dbReference type="InterPro" id="IPR020946">
    <property type="entry name" value="Flavin_mOase-like"/>
</dbReference>
<dbReference type="GO" id="GO:0004499">
    <property type="term" value="F:N,N-dimethylaniline monooxygenase activity"/>
    <property type="evidence" value="ECO:0007669"/>
    <property type="project" value="InterPro"/>
</dbReference>
<evidence type="ECO:0000313" key="10">
    <source>
        <dbReference type="EMBL" id="MBR7826916.1"/>
    </source>
</evidence>
<dbReference type="GO" id="GO:0050661">
    <property type="term" value="F:NADP binding"/>
    <property type="evidence" value="ECO:0007669"/>
    <property type="project" value="InterPro"/>
</dbReference>
<feature type="compositionally biased region" description="Low complexity" evidence="8">
    <location>
        <begin position="599"/>
        <end position="612"/>
    </location>
</feature>
<gene>
    <name evidence="10" type="ORF">KDK95_11430</name>
</gene>
<reference evidence="10" key="1">
    <citation type="submission" date="2021-04" db="EMBL/GenBank/DDBJ databases">
        <title>Genome based classification of Actinospica acidithermotolerans sp. nov., an actinobacterium isolated from an Indonesian hot spring.</title>
        <authorList>
            <person name="Kusuma A.B."/>
            <person name="Putra K.E."/>
            <person name="Nafisah S."/>
            <person name="Loh J."/>
            <person name="Nouioui I."/>
            <person name="Goodfellow M."/>
        </authorList>
    </citation>
    <scope>NUCLEOTIDE SEQUENCE</scope>
    <source>
        <strain evidence="10">MGRD01-02</strain>
    </source>
</reference>
<evidence type="ECO:0000256" key="6">
    <source>
        <dbReference type="ARBA" id="ARBA00023002"/>
    </source>
</evidence>